<evidence type="ECO:0000313" key="4">
    <source>
        <dbReference type="EMBL" id="MCY8119637.1"/>
    </source>
</evidence>
<dbReference type="AlphaFoldDB" id="A0A9Q4DPQ1"/>
<dbReference type="GO" id="GO:0045947">
    <property type="term" value="P:negative regulation of translational initiation"/>
    <property type="evidence" value="ECO:0007669"/>
    <property type="project" value="TreeGrafter"/>
</dbReference>
<reference evidence="4" key="1">
    <citation type="submission" date="2022-02" db="EMBL/GenBank/DDBJ databases">
        <title>Crop Bioprotection Bacillus Genome Sequencing.</title>
        <authorList>
            <person name="Dunlap C."/>
        </authorList>
    </citation>
    <scope>NUCLEOTIDE SEQUENCE</scope>
    <source>
        <strain evidence="4">M18B4</strain>
    </source>
</reference>
<dbReference type="Gene3D" id="2.60.40.4380">
    <property type="entry name" value="Translational regulator CsrA"/>
    <property type="match status" value="1"/>
</dbReference>
<dbReference type="PANTHER" id="PTHR34984">
    <property type="entry name" value="CARBON STORAGE REGULATOR"/>
    <property type="match status" value="1"/>
</dbReference>
<accession>A0A9Q4DPQ1</accession>
<dbReference type="SUPFAM" id="SSF117130">
    <property type="entry name" value="CsrA-like"/>
    <property type="match status" value="1"/>
</dbReference>
<dbReference type="GO" id="GO:0005829">
    <property type="term" value="C:cytosol"/>
    <property type="evidence" value="ECO:0007669"/>
    <property type="project" value="TreeGrafter"/>
</dbReference>
<dbReference type="Proteomes" id="UP001070352">
    <property type="component" value="Unassembled WGS sequence"/>
</dbReference>
<protein>
    <submittedName>
        <fullName evidence="4">Carbon storage regulator</fullName>
    </submittedName>
</protein>
<dbReference type="EMBL" id="JALANJ010000003">
    <property type="protein sequence ID" value="MCY8119637.1"/>
    <property type="molecule type" value="Genomic_DNA"/>
</dbReference>
<dbReference type="GO" id="GO:0006402">
    <property type="term" value="P:mRNA catabolic process"/>
    <property type="evidence" value="ECO:0007669"/>
    <property type="project" value="InterPro"/>
</dbReference>
<keyword evidence="1" id="KW-0963">Cytoplasm</keyword>
<keyword evidence="3" id="KW-0694">RNA-binding</keyword>
<proteinExistence type="predicted"/>
<dbReference type="Pfam" id="PF02599">
    <property type="entry name" value="CsrA"/>
    <property type="match status" value="1"/>
</dbReference>
<dbReference type="GO" id="GO:0048027">
    <property type="term" value="F:mRNA 5'-UTR binding"/>
    <property type="evidence" value="ECO:0007669"/>
    <property type="project" value="TreeGrafter"/>
</dbReference>
<dbReference type="GO" id="GO:0006109">
    <property type="term" value="P:regulation of carbohydrate metabolic process"/>
    <property type="evidence" value="ECO:0007669"/>
    <property type="project" value="InterPro"/>
</dbReference>
<dbReference type="InterPro" id="IPR003751">
    <property type="entry name" value="CsrA"/>
</dbReference>
<dbReference type="PANTHER" id="PTHR34984:SF1">
    <property type="entry name" value="CARBON STORAGE REGULATOR"/>
    <property type="match status" value="1"/>
</dbReference>
<evidence type="ECO:0000256" key="2">
    <source>
        <dbReference type="ARBA" id="ARBA00022845"/>
    </source>
</evidence>
<comment type="caution">
    <text evidence="4">The sequence shown here is derived from an EMBL/GenBank/DDBJ whole genome shotgun (WGS) entry which is preliminary data.</text>
</comment>
<gene>
    <name evidence="4" type="ORF">MOC45_03285</name>
</gene>
<dbReference type="InterPro" id="IPR036107">
    <property type="entry name" value="CsrA_sf"/>
</dbReference>
<organism evidence="4 5">
    <name type="scientific">Bacillus spizizenii</name>
    <name type="common">Bacillus subtilis subsp. spizizenii</name>
    <dbReference type="NCBI Taxonomy" id="96241"/>
    <lineage>
        <taxon>Bacteria</taxon>
        <taxon>Bacillati</taxon>
        <taxon>Bacillota</taxon>
        <taxon>Bacilli</taxon>
        <taxon>Bacillales</taxon>
        <taxon>Bacillaceae</taxon>
        <taxon>Bacillus</taxon>
    </lineage>
</organism>
<keyword evidence="2" id="KW-0810">Translation regulation</keyword>
<evidence type="ECO:0000256" key="1">
    <source>
        <dbReference type="ARBA" id="ARBA00022490"/>
    </source>
</evidence>
<name>A0A9Q4DPQ1_BACSC</name>
<evidence type="ECO:0000313" key="5">
    <source>
        <dbReference type="Proteomes" id="UP001070352"/>
    </source>
</evidence>
<sequence length="69" mass="7895">MALVLSRKFEESIVIYDPSGTEIKITVIKGKDSKNPVRFVIEAPKEFTVRRTEIEEKDFFKQNPLHGGS</sequence>
<evidence type="ECO:0000256" key="3">
    <source>
        <dbReference type="ARBA" id="ARBA00022884"/>
    </source>
</evidence>